<gene>
    <name evidence="2" type="primary">traW</name>
    <name evidence="2" type="ORF">K3721_19275</name>
</gene>
<accession>A0A9Q9HJX5</accession>
<dbReference type="Proteomes" id="UP001058713">
    <property type="component" value="Plasmid unnamed1"/>
</dbReference>
<protein>
    <submittedName>
        <fullName evidence="2">Type-F conjugative transfer system protein TraW</fullName>
    </submittedName>
</protein>
<organism evidence="2 3">
    <name type="scientific">Leisingera caerulea</name>
    <name type="common">Phaeobacter caeruleus</name>
    <dbReference type="NCBI Taxonomy" id="506591"/>
    <lineage>
        <taxon>Bacteria</taxon>
        <taxon>Pseudomonadati</taxon>
        <taxon>Pseudomonadota</taxon>
        <taxon>Alphaproteobacteria</taxon>
        <taxon>Rhodobacterales</taxon>
        <taxon>Roseobacteraceae</taxon>
        <taxon>Leisingera</taxon>
    </lineage>
</organism>
<geneLocation type="plasmid" evidence="2 3">
    <name>unnamed1</name>
</geneLocation>
<dbReference type="Pfam" id="PF12477">
    <property type="entry name" value="TraW_N"/>
    <property type="match status" value="1"/>
</dbReference>
<dbReference type="KEGG" id="lcae:K3721_19275"/>
<feature type="domain" description="Type-F conjugative transfer system protein TraW N-terminal" evidence="1">
    <location>
        <begin position="9"/>
        <end position="36"/>
    </location>
</feature>
<evidence type="ECO:0000313" key="3">
    <source>
        <dbReference type="Proteomes" id="UP001058713"/>
    </source>
</evidence>
<dbReference type="InterPro" id="IPR014114">
    <property type="entry name" value="TraW"/>
</dbReference>
<evidence type="ECO:0000259" key="1">
    <source>
        <dbReference type="Pfam" id="PF12477"/>
    </source>
</evidence>
<dbReference type="EMBL" id="CP081071">
    <property type="protein sequence ID" value="UWQ56043.1"/>
    <property type="molecule type" value="Genomic_DNA"/>
</dbReference>
<name>A0A9Q9HJX5_LEICA</name>
<evidence type="ECO:0000313" key="2">
    <source>
        <dbReference type="EMBL" id="UWQ56043.1"/>
    </source>
</evidence>
<dbReference type="NCBIfam" id="TIGR02743">
    <property type="entry name" value="TraW"/>
    <property type="match status" value="1"/>
</dbReference>
<dbReference type="AlphaFoldDB" id="A0A9Q9HJX5"/>
<sequence>MHHRRRLQAAVLVLAAAAGQGAAKDLGTHGPLFEVAEPSLLDTIKTRLLEMEAAGDLDQMRQDMQDTTRAYVNRPRPVQGLGKAEEYAVWEVDMSITLKEDLADHQGRVFARAGTVVNPLAYSRFEKRIVLLDGDDPDQVAFALADGGELDTLLVLVNGDPLGLMREHGRRFYFDQDAVLVKRFGIRNVPAVVQRADPVMQVEEIALGKGGEVLQ</sequence>
<dbReference type="InterPro" id="IPR025864">
    <property type="entry name" value="TraW_N_dom"/>
</dbReference>
<reference evidence="2" key="1">
    <citation type="submission" date="2021-08" db="EMBL/GenBank/DDBJ databases">
        <authorList>
            <person name="Nwanade C."/>
            <person name="Wang M."/>
            <person name="Masoudi A."/>
            <person name="Yu Z."/>
            <person name="Liu J."/>
        </authorList>
    </citation>
    <scope>NUCLEOTIDE SEQUENCE</scope>
    <source>
        <strain evidence="2">S122</strain>
        <plasmid evidence="2">unnamed1</plasmid>
    </source>
</reference>
<proteinExistence type="predicted"/>
<keyword evidence="2" id="KW-0614">Plasmid</keyword>